<evidence type="ECO:0000313" key="4">
    <source>
        <dbReference type="EMBL" id="QJT73678.1"/>
    </source>
</evidence>
<evidence type="ECO:0000256" key="2">
    <source>
        <dbReference type="ARBA" id="ARBA00022679"/>
    </source>
</evidence>
<keyword evidence="1 4" id="KW-0696">RNA-directed RNA polymerase</keyword>
<dbReference type="SUPFAM" id="SSF56672">
    <property type="entry name" value="DNA/RNA polymerases"/>
    <property type="match status" value="1"/>
</dbReference>
<reference evidence="4 5" key="1">
    <citation type="journal article" date="2021" name="MBio">
        <title>Novel Mycoviruses Discovered in the Mycovirome of a Necrotrophic Fungus.</title>
        <authorList>
            <person name="Ruiz-Padilla A."/>
            <person name="Rodriguez-Romero J."/>
            <person name="Gomez-Cid I."/>
            <person name="Pacifico D."/>
            <person name="Ayllon M.A."/>
        </authorList>
    </citation>
    <scope>NUCLEOTIDE SEQUENCE [LARGE SCALE GENOMIC DNA]</scope>
    <source>
        <strain evidence="4">BCI10_DN3618</strain>
    </source>
</reference>
<evidence type="ECO:0000256" key="3">
    <source>
        <dbReference type="ARBA" id="ARBA00022695"/>
    </source>
</evidence>
<dbReference type="GeneID" id="80538882"/>
<keyword evidence="5" id="KW-1185">Reference proteome</keyword>
<organism evidence="4 5">
    <name type="scientific">Botrytis cinerea ourmia-like virus 12</name>
    <dbReference type="NCBI Taxonomy" id="2735946"/>
    <lineage>
        <taxon>Viruses</taxon>
        <taxon>Riboviria</taxon>
        <taxon>Orthornavirae</taxon>
        <taxon>Lenarviricota</taxon>
        <taxon>Miaviricetes</taxon>
        <taxon>Ourlivirales</taxon>
        <taxon>Botourmiaviridae</taxon>
        <taxon>Botoulivirus</taxon>
        <taxon>Botoulivirus gammabotrytidis</taxon>
    </lineage>
</organism>
<keyword evidence="2" id="KW-0808">Transferase</keyword>
<evidence type="ECO:0000313" key="5">
    <source>
        <dbReference type="Proteomes" id="UP000829871"/>
    </source>
</evidence>
<dbReference type="GO" id="GO:0003968">
    <property type="term" value="F:RNA-directed RNA polymerase activity"/>
    <property type="evidence" value="ECO:0007669"/>
    <property type="project" value="UniProtKB-KW"/>
</dbReference>
<dbReference type="InterPro" id="IPR043502">
    <property type="entry name" value="DNA/RNA_pol_sf"/>
</dbReference>
<sequence length="688" mass="78798">MSISSALINAAPTCQGGASLVKALKVIAETVSREFGFTTGPKLIGINCLALRGEWDDWIRNCLSNQSLWSRRTRHRLARKRKFVSLSKGVKRVFDAPCRQCDKKSEKKALKQWKEKMAEDCRDGETHCSRYLDQLRRRVKELSVGWGKHLQAAREGKDVDTDQYVPDRQGCLEKTMLNGGTLSVPEDYRTDDYSLVRLGVAKTKGKHRVVTMQSAFVKRTLTPVHRALYNFLSEHGWLVRGDVTLGDFEAIAADAAKHNEPVISGDYDSATDNIYQNAVQCIVEELSKDEGLTEEERSVFLGSFVNLRYIDTKTMEVFPIKRGSMMGNLCSFPVLCLLNKSCFDISTDEVYGPGNKRKGRFNGDDCIFAGGDRMFQTWREVTSRYGLVVNESKTDVSHRFIDLNSQCYDIMRRRMIGKPVLSFLRPIDSSVGEQLTSVLEGISSLKLDVQKWLLNVHARYLVSLKGVSLSNIPQFWVKQLVKRKWFRYAVESGSAESMVRPYVHYRYEKNDKGKRVKVVAQVLRTETRDLEMVMGPPPKPDLVPFFDDLCSSIQSLHTKFWCGKSVIAATPELDRKSYRARYNRERTSAPNSGRWFLGFRDRFVYRYPSVLFREICDSDVFWTQSGKEQSYPAYSPNIKLQRSILYRFTRPEIRPPTLHSNSPRYSPFSEGLNQVSFWDDQPIVKSET</sequence>
<name>A0ABX6P0U1_9VIRU</name>
<evidence type="ECO:0000256" key="1">
    <source>
        <dbReference type="ARBA" id="ARBA00022484"/>
    </source>
</evidence>
<protein>
    <submittedName>
        <fullName evidence="4">RNA-dependent RNA polymerase</fullName>
    </submittedName>
</protein>
<dbReference type="RefSeq" id="YP_010800309.1">
    <property type="nucleotide sequence ID" value="NC_076835.1"/>
</dbReference>
<dbReference type="Proteomes" id="UP000829871">
    <property type="component" value="Segment"/>
</dbReference>
<dbReference type="EMBL" id="MN605478">
    <property type="protein sequence ID" value="QJT73678.1"/>
    <property type="molecule type" value="Genomic_RNA"/>
</dbReference>
<keyword evidence="3" id="KW-0548">Nucleotidyltransferase</keyword>
<proteinExistence type="predicted"/>
<accession>A0ABX6P0U1</accession>